<dbReference type="InterPro" id="IPR035906">
    <property type="entry name" value="MetI-like_sf"/>
</dbReference>
<evidence type="ECO:0000259" key="8">
    <source>
        <dbReference type="PROSITE" id="PS50928"/>
    </source>
</evidence>
<evidence type="ECO:0000313" key="9">
    <source>
        <dbReference type="EMBL" id="SET65371.1"/>
    </source>
</evidence>
<dbReference type="GO" id="GO:0005886">
    <property type="term" value="C:plasma membrane"/>
    <property type="evidence" value="ECO:0007669"/>
    <property type="project" value="UniProtKB-SubCell"/>
</dbReference>
<dbReference type="InterPro" id="IPR051393">
    <property type="entry name" value="ABC_transporter_permease"/>
</dbReference>
<dbReference type="RefSeq" id="WP_092363588.1">
    <property type="nucleotide sequence ID" value="NZ_CATZMQ010000003.1"/>
</dbReference>
<evidence type="ECO:0000256" key="2">
    <source>
        <dbReference type="ARBA" id="ARBA00022448"/>
    </source>
</evidence>
<protein>
    <submittedName>
        <fullName evidence="9">Carbohydrate ABC transporter membrane protein 1, CUT1 family</fullName>
    </submittedName>
</protein>
<feature type="transmembrane region" description="Helical" evidence="7">
    <location>
        <begin position="153"/>
        <end position="178"/>
    </location>
</feature>
<reference evidence="10" key="1">
    <citation type="submission" date="2016-10" db="EMBL/GenBank/DDBJ databases">
        <authorList>
            <person name="Varghese N."/>
            <person name="Submissions S."/>
        </authorList>
    </citation>
    <scope>NUCLEOTIDE SEQUENCE [LARGE SCALE GENOMIC DNA]</scope>
    <source>
        <strain evidence="10">NLAE-zl-G277</strain>
    </source>
</reference>
<dbReference type="PANTHER" id="PTHR30193:SF37">
    <property type="entry name" value="INNER MEMBRANE ABC TRANSPORTER PERMEASE PROTEIN YCJO"/>
    <property type="match status" value="1"/>
</dbReference>
<feature type="transmembrane region" description="Helical" evidence="7">
    <location>
        <begin position="259"/>
        <end position="281"/>
    </location>
</feature>
<keyword evidence="3" id="KW-1003">Cell membrane</keyword>
<dbReference type="PROSITE" id="PS50928">
    <property type="entry name" value="ABC_TM1"/>
    <property type="match status" value="1"/>
</dbReference>
<name>A0A1I0G620_9FIRM</name>
<proteinExistence type="inferred from homology"/>
<dbReference type="PANTHER" id="PTHR30193">
    <property type="entry name" value="ABC TRANSPORTER PERMEASE PROTEIN"/>
    <property type="match status" value="1"/>
</dbReference>
<evidence type="ECO:0000256" key="3">
    <source>
        <dbReference type="ARBA" id="ARBA00022475"/>
    </source>
</evidence>
<evidence type="ECO:0000256" key="6">
    <source>
        <dbReference type="ARBA" id="ARBA00023136"/>
    </source>
</evidence>
<evidence type="ECO:0000313" key="10">
    <source>
        <dbReference type="Proteomes" id="UP000198508"/>
    </source>
</evidence>
<dbReference type="Gene3D" id="1.10.3720.10">
    <property type="entry name" value="MetI-like"/>
    <property type="match status" value="1"/>
</dbReference>
<feature type="transmembrane region" description="Helical" evidence="7">
    <location>
        <begin position="199"/>
        <end position="218"/>
    </location>
</feature>
<keyword evidence="4 7" id="KW-0812">Transmembrane</keyword>
<feature type="transmembrane region" description="Helical" evidence="7">
    <location>
        <begin position="12"/>
        <end position="38"/>
    </location>
</feature>
<organism evidence="9 10">
    <name type="scientific">Enterocloster lavalensis</name>
    <dbReference type="NCBI Taxonomy" id="460384"/>
    <lineage>
        <taxon>Bacteria</taxon>
        <taxon>Bacillati</taxon>
        <taxon>Bacillota</taxon>
        <taxon>Clostridia</taxon>
        <taxon>Lachnospirales</taxon>
        <taxon>Lachnospiraceae</taxon>
        <taxon>Enterocloster</taxon>
    </lineage>
</organism>
<keyword evidence="6 7" id="KW-0472">Membrane</keyword>
<dbReference type="InterPro" id="IPR000515">
    <property type="entry name" value="MetI-like"/>
</dbReference>
<keyword evidence="2 7" id="KW-0813">Transport</keyword>
<dbReference type="SUPFAM" id="SSF161098">
    <property type="entry name" value="MetI-like"/>
    <property type="match status" value="1"/>
</dbReference>
<dbReference type="STRING" id="460384.SAMN05216313_110108"/>
<dbReference type="GO" id="GO:0055085">
    <property type="term" value="P:transmembrane transport"/>
    <property type="evidence" value="ECO:0007669"/>
    <property type="project" value="InterPro"/>
</dbReference>
<dbReference type="Pfam" id="PF00528">
    <property type="entry name" value="BPD_transp_1"/>
    <property type="match status" value="1"/>
</dbReference>
<dbReference type="EMBL" id="FOIM01000010">
    <property type="protein sequence ID" value="SET65371.1"/>
    <property type="molecule type" value="Genomic_DNA"/>
</dbReference>
<comment type="subcellular location">
    <subcellularLocation>
        <location evidence="1 7">Cell membrane</location>
        <topology evidence="1 7">Multi-pass membrane protein</topology>
    </subcellularLocation>
</comment>
<feature type="domain" description="ABC transmembrane type-1" evidence="8">
    <location>
        <begin position="68"/>
        <end position="280"/>
    </location>
</feature>
<evidence type="ECO:0000256" key="1">
    <source>
        <dbReference type="ARBA" id="ARBA00004651"/>
    </source>
</evidence>
<feature type="transmembrane region" description="Helical" evidence="7">
    <location>
        <begin position="72"/>
        <end position="93"/>
    </location>
</feature>
<comment type="similarity">
    <text evidence="7">Belongs to the binding-protein-dependent transport system permease family.</text>
</comment>
<gene>
    <name evidence="9" type="ORF">SAMN05216313_110108</name>
</gene>
<dbReference type="AlphaFoldDB" id="A0A1I0G620"/>
<dbReference type="CDD" id="cd06261">
    <property type="entry name" value="TM_PBP2"/>
    <property type="match status" value="1"/>
</dbReference>
<evidence type="ECO:0000256" key="7">
    <source>
        <dbReference type="RuleBase" id="RU363032"/>
    </source>
</evidence>
<dbReference type="Proteomes" id="UP000198508">
    <property type="component" value="Unassembled WGS sequence"/>
</dbReference>
<accession>A0A1I0G620</accession>
<sequence length="291" mass="32351">MKAKAVKAKPYLLIAPSIVLLCVFCIYPIFSIISLSFYQWDMVTPFKKFVGLENFITLLGDAQFYRTLANTVIYVVCTVGFGVSLGLAAALYLSKKTRVNSFLQSVAFTPYIVSLASIAMLWMWLMNKDFGLLNAVLAFVGAPPVDWLGNPRIALASLILIAVWKSVGYNALILVSALQTIPPYLYEAAKLDRAGAWSVFRKITFPMISPTVFFLTLVDAIASFKVFETIQIITEGGPQNATNTLVFSLYEYGFRFYKVGYAAAIGVVLLAIILIFTALYFKVLSKRVHYQ</sequence>
<feature type="transmembrane region" description="Helical" evidence="7">
    <location>
        <begin position="105"/>
        <end position="125"/>
    </location>
</feature>
<evidence type="ECO:0000256" key="5">
    <source>
        <dbReference type="ARBA" id="ARBA00022989"/>
    </source>
</evidence>
<keyword evidence="10" id="KW-1185">Reference proteome</keyword>
<keyword evidence="5 7" id="KW-1133">Transmembrane helix</keyword>
<evidence type="ECO:0000256" key="4">
    <source>
        <dbReference type="ARBA" id="ARBA00022692"/>
    </source>
</evidence>